<comment type="caution">
    <text evidence="1">The sequence shown here is derived from an EMBL/GenBank/DDBJ whole genome shotgun (WGS) entry which is preliminary data.</text>
</comment>
<reference evidence="1" key="1">
    <citation type="submission" date="2021-06" db="EMBL/GenBank/DDBJ databases">
        <authorList>
            <person name="Kallberg Y."/>
            <person name="Tangrot J."/>
            <person name="Rosling A."/>
        </authorList>
    </citation>
    <scope>NUCLEOTIDE SEQUENCE</scope>
    <source>
        <strain evidence="1">CL356</strain>
    </source>
</reference>
<keyword evidence="2" id="KW-1185">Reference proteome</keyword>
<feature type="non-terminal residue" evidence="1">
    <location>
        <position position="795"/>
    </location>
</feature>
<feature type="non-terminal residue" evidence="1">
    <location>
        <position position="1"/>
    </location>
</feature>
<evidence type="ECO:0000313" key="1">
    <source>
        <dbReference type="EMBL" id="CAG8611301.1"/>
    </source>
</evidence>
<sequence length="795" mass="85206">MALAADTPPTPSSRSATSVPTLSSPIDARDSIRDQQFSYDCSPSTEQALDWAIRNSNLSGGVHMNTGGQVSSRPSTSLSVRSFGSNSSISSSSSSSTSTSTPVLPPLSASTTGRKVAANLQLFKETAPPLSPTRRSTAAGISAPPDVSTTTVPDATAEEGEELIRETQFVKRTAWPEREAAAVRRGKSIPTTKRTTLVSPSPDRDWDLEERDRVSRERGSSSRAVVRDLREWHQENLERGRTRDRIGDTGSDSEGAGAAAAVGVNASGGGGIVNSASRARSAKPDPISIPSPLSLNQRPPLAQRASAQSVRTLHSAQPISPGHDRKRSVTFSIEDLEEPRAISPVQETTPPPPYPREATLPSSSLESPYSTDSESAWDTTSVASSVATTRSSTALRKLKSRSRSPSPDMVDRAASPPRRRSGQREEFEEDEQQLDDEGTFGTLDDLESTPLPNVPLTPFRNQVGGHSAIYKFTKRAVCKPLVSRENLFYEAVESAAPPLLGFIPRYLGVMLVNYRKVRKSGNSSPPQIAEPVEEEKTIVEGDDGIKSDSVVSEPPPSGTVESPPRPPLRKANTAQGLPGADSAKRPRPMSPLSHSPVRGRAPRVQDDAGEQASGEDTEDAEQPVVQLDNNPHILPGWMLRGRREYFRTLPTSTLTPRGATPGMMTPLTSDDKNPLIKRLQAIERAAISSPELANTKETATGMSVSVGTIKVVTDLELGDLSGHETPTLSNSPEQPTVIPKINTQIRRNYAPSVVSGEEEIAMQGYERGMSSVSIGGTPTSYRYPSSGYASPNGHL</sequence>
<dbReference type="EMBL" id="CAJVPT010015363">
    <property type="protein sequence ID" value="CAG8611301.1"/>
    <property type="molecule type" value="Genomic_DNA"/>
</dbReference>
<dbReference type="Proteomes" id="UP000789525">
    <property type="component" value="Unassembled WGS sequence"/>
</dbReference>
<protein>
    <submittedName>
        <fullName evidence="1">6707_t:CDS:1</fullName>
    </submittedName>
</protein>
<evidence type="ECO:0000313" key="2">
    <source>
        <dbReference type="Proteomes" id="UP000789525"/>
    </source>
</evidence>
<organism evidence="1 2">
    <name type="scientific">Acaulospora colombiana</name>
    <dbReference type="NCBI Taxonomy" id="27376"/>
    <lineage>
        <taxon>Eukaryota</taxon>
        <taxon>Fungi</taxon>
        <taxon>Fungi incertae sedis</taxon>
        <taxon>Mucoromycota</taxon>
        <taxon>Glomeromycotina</taxon>
        <taxon>Glomeromycetes</taxon>
        <taxon>Diversisporales</taxon>
        <taxon>Acaulosporaceae</taxon>
        <taxon>Acaulospora</taxon>
    </lineage>
</organism>
<accession>A0ACA9MTY6</accession>
<gene>
    <name evidence="1" type="ORF">ACOLOM_LOCUS7026</name>
</gene>
<proteinExistence type="predicted"/>
<name>A0ACA9MTY6_9GLOM</name>